<dbReference type="Proteomes" id="UP001066276">
    <property type="component" value="Chromosome 3_1"/>
</dbReference>
<organism evidence="2 3">
    <name type="scientific">Pleurodeles waltl</name>
    <name type="common">Iberian ribbed newt</name>
    <dbReference type="NCBI Taxonomy" id="8319"/>
    <lineage>
        <taxon>Eukaryota</taxon>
        <taxon>Metazoa</taxon>
        <taxon>Chordata</taxon>
        <taxon>Craniata</taxon>
        <taxon>Vertebrata</taxon>
        <taxon>Euteleostomi</taxon>
        <taxon>Amphibia</taxon>
        <taxon>Batrachia</taxon>
        <taxon>Caudata</taxon>
        <taxon>Salamandroidea</taxon>
        <taxon>Salamandridae</taxon>
        <taxon>Pleurodelinae</taxon>
        <taxon>Pleurodeles</taxon>
    </lineage>
</organism>
<dbReference type="EMBL" id="JANPWB010000005">
    <property type="protein sequence ID" value="KAJ1186110.1"/>
    <property type="molecule type" value="Genomic_DNA"/>
</dbReference>
<evidence type="ECO:0000313" key="2">
    <source>
        <dbReference type="EMBL" id="KAJ1186110.1"/>
    </source>
</evidence>
<gene>
    <name evidence="2" type="ORF">NDU88_002894</name>
</gene>
<proteinExistence type="predicted"/>
<sequence length="98" mass="10884">MDSACDGSRVANRLKRGSPFQPVLHTTSRTGTNVPRSQTASRSWMEQCWIPERSRQTPLLTGATIIIQNPVLYTKLIPLIVQTIRTIGLPLPLLSSDQ</sequence>
<evidence type="ECO:0000313" key="3">
    <source>
        <dbReference type="Proteomes" id="UP001066276"/>
    </source>
</evidence>
<protein>
    <submittedName>
        <fullName evidence="2">Uncharacterized protein</fullName>
    </submittedName>
</protein>
<dbReference type="AlphaFoldDB" id="A0AAV7UB30"/>
<reference evidence="2" key="1">
    <citation type="journal article" date="2022" name="bioRxiv">
        <title>Sequencing and chromosome-scale assembly of the giantPleurodeles waltlgenome.</title>
        <authorList>
            <person name="Brown T."/>
            <person name="Elewa A."/>
            <person name="Iarovenko S."/>
            <person name="Subramanian E."/>
            <person name="Araus A.J."/>
            <person name="Petzold A."/>
            <person name="Susuki M."/>
            <person name="Suzuki K.-i.T."/>
            <person name="Hayashi T."/>
            <person name="Toyoda A."/>
            <person name="Oliveira C."/>
            <person name="Osipova E."/>
            <person name="Leigh N.D."/>
            <person name="Simon A."/>
            <person name="Yun M.H."/>
        </authorList>
    </citation>
    <scope>NUCLEOTIDE SEQUENCE</scope>
    <source>
        <strain evidence="2">20211129_DDA</strain>
        <tissue evidence="2">Liver</tissue>
    </source>
</reference>
<keyword evidence="3" id="KW-1185">Reference proteome</keyword>
<evidence type="ECO:0000256" key="1">
    <source>
        <dbReference type="SAM" id="MobiDB-lite"/>
    </source>
</evidence>
<feature type="region of interest" description="Disordered" evidence="1">
    <location>
        <begin position="1"/>
        <end position="40"/>
    </location>
</feature>
<accession>A0AAV7UB30</accession>
<name>A0AAV7UB30_PLEWA</name>
<feature type="compositionally biased region" description="Polar residues" evidence="1">
    <location>
        <begin position="24"/>
        <end position="40"/>
    </location>
</feature>
<comment type="caution">
    <text evidence="2">The sequence shown here is derived from an EMBL/GenBank/DDBJ whole genome shotgun (WGS) entry which is preliminary data.</text>
</comment>